<sequence>MKRSLMKMRMEMQEKLRHSRASEASLSRTCPSPGETTRPSLQLKASSSEQVQHSFERIDETLAQHVFTGQIFTDVMTAQLSLMESDRDKGRNLLLDVPGRSLTLMNPERGAPLPACPPLVAVIDTSALLPPQGYVDRVVQSRDHPVTRLTQTYMRVIGDFQKDFSWTITS</sequence>
<accession>A0A834C5Y0</accession>
<gene>
    <name evidence="2" type="ORF">FQA47_005189</name>
</gene>
<feature type="compositionally biased region" description="Polar residues" evidence="1">
    <location>
        <begin position="22"/>
        <end position="49"/>
    </location>
</feature>
<feature type="region of interest" description="Disordered" evidence="1">
    <location>
        <begin position="1"/>
        <end position="49"/>
    </location>
</feature>
<organism evidence="2 3">
    <name type="scientific">Oryzias melastigma</name>
    <name type="common">Marine medaka</name>
    <dbReference type="NCBI Taxonomy" id="30732"/>
    <lineage>
        <taxon>Eukaryota</taxon>
        <taxon>Metazoa</taxon>
        <taxon>Chordata</taxon>
        <taxon>Craniata</taxon>
        <taxon>Vertebrata</taxon>
        <taxon>Euteleostomi</taxon>
        <taxon>Actinopterygii</taxon>
        <taxon>Neopterygii</taxon>
        <taxon>Teleostei</taxon>
        <taxon>Neoteleostei</taxon>
        <taxon>Acanthomorphata</taxon>
        <taxon>Ovalentaria</taxon>
        <taxon>Atherinomorphae</taxon>
        <taxon>Beloniformes</taxon>
        <taxon>Adrianichthyidae</taxon>
        <taxon>Oryziinae</taxon>
        <taxon>Oryzias</taxon>
    </lineage>
</organism>
<dbReference type="EMBL" id="WKFB01000424">
    <property type="protein sequence ID" value="KAF6723507.1"/>
    <property type="molecule type" value="Genomic_DNA"/>
</dbReference>
<reference evidence="2" key="1">
    <citation type="journal article" name="BMC Genomics">
        <title>Long-read sequencing and de novo genome assembly of marine medaka (Oryzias melastigma).</title>
        <authorList>
            <person name="Liang P."/>
            <person name="Saqib H.S.A."/>
            <person name="Ni X."/>
            <person name="Shen Y."/>
        </authorList>
    </citation>
    <scope>NUCLEOTIDE SEQUENCE</scope>
    <source>
        <strain evidence="2">Bigg-433</strain>
    </source>
</reference>
<proteinExistence type="predicted"/>
<evidence type="ECO:0000256" key="1">
    <source>
        <dbReference type="SAM" id="MobiDB-lite"/>
    </source>
</evidence>
<evidence type="ECO:0000313" key="2">
    <source>
        <dbReference type="EMBL" id="KAF6723507.1"/>
    </source>
</evidence>
<dbReference type="AlphaFoldDB" id="A0A834C5Y0"/>
<name>A0A834C5Y0_ORYME</name>
<comment type="caution">
    <text evidence="2">The sequence shown here is derived from an EMBL/GenBank/DDBJ whole genome shotgun (WGS) entry which is preliminary data.</text>
</comment>
<dbReference type="Proteomes" id="UP000646548">
    <property type="component" value="Unassembled WGS sequence"/>
</dbReference>
<protein>
    <submittedName>
        <fullName evidence="2">Uncharacterized protein</fullName>
    </submittedName>
</protein>
<evidence type="ECO:0000313" key="3">
    <source>
        <dbReference type="Proteomes" id="UP000646548"/>
    </source>
</evidence>